<proteinExistence type="predicted"/>
<dbReference type="Proteomes" id="UP000626109">
    <property type="component" value="Unassembled WGS sequence"/>
</dbReference>
<comment type="caution">
    <text evidence="1">The sequence shown here is derived from an EMBL/GenBank/DDBJ whole genome shotgun (WGS) entry which is preliminary data.</text>
</comment>
<gene>
    <name evidence="1" type="ORF">PGLA1383_LOCUS5421</name>
    <name evidence="2" type="ORF">PGLA2088_LOCUS14313</name>
</gene>
<protein>
    <submittedName>
        <fullName evidence="1">Uncharacterized protein</fullName>
    </submittedName>
</protein>
<name>A0A813DF75_POLGL</name>
<sequence>MLCRASLDRKPSRETYDGELSHVMRKHSGLQDCHPLSVPRSMVLLMKYMEAVMKVDMNAMRRQKVTKKKMVLPVKKAMMKDMEHKNIKKLWCTRSSAIRSAASPRTS</sequence>
<dbReference type="AlphaFoldDB" id="A0A813DF75"/>
<dbReference type="EMBL" id="CAJNNW010017397">
    <property type="protein sequence ID" value="CAE8660882.1"/>
    <property type="molecule type" value="Genomic_DNA"/>
</dbReference>
<evidence type="ECO:0000313" key="3">
    <source>
        <dbReference type="Proteomes" id="UP000654075"/>
    </source>
</evidence>
<keyword evidence="3" id="KW-1185">Reference proteome</keyword>
<evidence type="ECO:0000313" key="1">
    <source>
        <dbReference type="EMBL" id="CAE8586565.1"/>
    </source>
</evidence>
<dbReference type="EMBL" id="CAJNNV010002125">
    <property type="protein sequence ID" value="CAE8586565.1"/>
    <property type="molecule type" value="Genomic_DNA"/>
</dbReference>
<dbReference type="Proteomes" id="UP000654075">
    <property type="component" value="Unassembled WGS sequence"/>
</dbReference>
<organism evidence="1 3">
    <name type="scientific">Polarella glacialis</name>
    <name type="common">Dinoflagellate</name>
    <dbReference type="NCBI Taxonomy" id="89957"/>
    <lineage>
        <taxon>Eukaryota</taxon>
        <taxon>Sar</taxon>
        <taxon>Alveolata</taxon>
        <taxon>Dinophyceae</taxon>
        <taxon>Suessiales</taxon>
        <taxon>Suessiaceae</taxon>
        <taxon>Polarella</taxon>
    </lineage>
</organism>
<reference evidence="1" key="1">
    <citation type="submission" date="2021-02" db="EMBL/GenBank/DDBJ databases">
        <authorList>
            <person name="Dougan E. K."/>
            <person name="Rhodes N."/>
            <person name="Thang M."/>
            <person name="Chan C."/>
        </authorList>
    </citation>
    <scope>NUCLEOTIDE SEQUENCE</scope>
</reference>
<evidence type="ECO:0000313" key="2">
    <source>
        <dbReference type="EMBL" id="CAE8660882.1"/>
    </source>
</evidence>
<accession>A0A813DF75</accession>